<dbReference type="InParanoid" id="E2B8F3"/>
<dbReference type="Proteomes" id="UP000008237">
    <property type="component" value="Unassembled WGS sequence"/>
</dbReference>
<feature type="non-terminal residue" evidence="1">
    <location>
        <position position="51"/>
    </location>
</feature>
<sequence length="51" mass="5854">YSPDMTPCNFFLFPKFKLPLQGYCFESIEAIKENSLRKLKAVSQSAFAEAF</sequence>
<proteinExistence type="predicted"/>
<dbReference type="EMBL" id="GL446321">
    <property type="protein sequence ID" value="EFN88021.1"/>
    <property type="molecule type" value="Genomic_DNA"/>
</dbReference>
<evidence type="ECO:0008006" key="3">
    <source>
        <dbReference type="Google" id="ProtNLM"/>
    </source>
</evidence>
<reference evidence="1 2" key="1">
    <citation type="journal article" date="2010" name="Science">
        <title>Genomic comparison of the ants Camponotus floridanus and Harpegnathos saltator.</title>
        <authorList>
            <person name="Bonasio R."/>
            <person name="Zhang G."/>
            <person name="Ye C."/>
            <person name="Mutti N.S."/>
            <person name="Fang X."/>
            <person name="Qin N."/>
            <person name="Donahue G."/>
            <person name="Yang P."/>
            <person name="Li Q."/>
            <person name="Li C."/>
            <person name="Zhang P."/>
            <person name="Huang Z."/>
            <person name="Berger S.L."/>
            <person name="Reinberg D."/>
            <person name="Wang J."/>
            <person name="Liebig J."/>
        </authorList>
    </citation>
    <scope>NUCLEOTIDE SEQUENCE [LARGE SCALE GENOMIC DNA]</scope>
    <source>
        <strain evidence="1 2">R22 G/1</strain>
    </source>
</reference>
<dbReference type="Gene3D" id="3.30.420.10">
    <property type="entry name" value="Ribonuclease H-like superfamily/Ribonuclease H"/>
    <property type="match status" value="1"/>
</dbReference>
<dbReference type="GO" id="GO:0003676">
    <property type="term" value="F:nucleic acid binding"/>
    <property type="evidence" value="ECO:0007669"/>
    <property type="project" value="InterPro"/>
</dbReference>
<feature type="non-terminal residue" evidence="1">
    <location>
        <position position="1"/>
    </location>
</feature>
<dbReference type="AlphaFoldDB" id="E2B8F3"/>
<evidence type="ECO:0000313" key="1">
    <source>
        <dbReference type="EMBL" id="EFN88021.1"/>
    </source>
</evidence>
<name>E2B8F3_HARSA</name>
<accession>E2B8F3</accession>
<organism evidence="2">
    <name type="scientific">Harpegnathos saltator</name>
    <name type="common">Jerdon's jumping ant</name>
    <dbReference type="NCBI Taxonomy" id="610380"/>
    <lineage>
        <taxon>Eukaryota</taxon>
        <taxon>Metazoa</taxon>
        <taxon>Ecdysozoa</taxon>
        <taxon>Arthropoda</taxon>
        <taxon>Hexapoda</taxon>
        <taxon>Insecta</taxon>
        <taxon>Pterygota</taxon>
        <taxon>Neoptera</taxon>
        <taxon>Endopterygota</taxon>
        <taxon>Hymenoptera</taxon>
        <taxon>Apocrita</taxon>
        <taxon>Aculeata</taxon>
        <taxon>Formicoidea</taxon>
        <taxon>Formicidae</taxon>
        <taxon>Ponerinae</taxon>
        <taxon>Ponerini</taxon>
        <taxon>Harpegnathos</taxon>
    </lineage>
</organism>
<dbReference type="InterPro" id="IPR036397">
    <property type="entry name" value="RNaseH_sf"/>
</dbReference>
<protein>
    <recommendedName>
        <fullName evidence="3">Histone-lysine N-methyltransferase SETMAR</fullName>
    </recommendedName>
</protein>
<keyword evidence="2" id="KW-1185">Reference proteome</keyword>
<evidence type="ECO:0000313" key="2">
    <source>
        <dbReference type="Proteomes" id="UP000008237"/>
    </source>
</evidence>
<gene>
    <name evidence="1" type="ORF">EAI_06537</name>
</gene>